<feature type="compositionally biased region" description="Polar residues" evidence="12">
    <location>
        <begin position="146"/>
        <end position="156"/>
    </location>
</feature>
<dbReference type="Proteomes" id="UP001176940">
    <property type="component" value="Unassembled WGS sequence"/>
</dbReference>
<keyword evidence="4" id="KW-0862">Zinc</keyword>
<feature type="non-terminal residue" evidence="14">
    <location>
        <position position="1"/>
    </location>
</feature>
<evidence type="ECO:0000313" key="15">
    <source>
        <dbReference type="Proteomes" id="UP001176940"/>
    </source>
</evidence>
<evidence type="ECO:0000256" key="6">
    <source>
        <dbReference type="ARBA" id="ARBA00037784"/>
    </source>
</evidence>
<evidence type="ECO:0000256" key="1">
    <source>
        <dbReference type="ARBA" id="ARBA00022694"/>
    </source>
</evidence>
<evidence type="ECO:0000256" key="12">
    <source>
        <dbReference type="SAM" id="MobiDB-lite"/>
    </source>
</evidence>
<evidence type="ECO:0000256" key="3">
    <source>
        <dbReference type="ARBA" id="ARBA00022801"/>
    </source>
</evidence>
<evidence type="ECO:0000256" key="11">
    <source>
        <dbReference type="ARBA" id="ARBA00047635"/>
    </source>
</evidence>
<comment type="catalytic activity">
    <reaction evidence="11">
        <text>adenosine(37) in tRNA(Ala) + H2O + H(+) = inosine(37) in tRNA(Ala) + NH4(+)</text>
        <dbReference type="Rhea" id="RHEA:50968"/>
        <dbReference type="Rhea" id="RHEA-COMP:12855"/>
        <dbReference type="Rhea" id="RHEA-COMP:12856"/>
        <dbReference type="ChEBI" id="CHEBI:15377"/>
        <dbReference type="ChEBI" id="CHEBI:15378"/>
        <dbReference type="ChEBI" id="CHEBI:28938"/>
        <dbReference type="ChEBI" id="CHEBI:74411"/>
        <dbReference type="ChEBI" id="CHEBI:82852"/>
        <dbReference type="EC" id="3.5.4.34"/>
    </reaction>
</comment>
<feature type="domain" description="A to I editase" evidence="13">
    <location>
        <begin position="51"/>
        <end position="450"/>
    </location>
</feature>
<comment type="cofactor">
    <cofactor evidence="5">
        <name>1D-myo-inositol hexakisphosphate</name>
        <dbReference type="ChEBI" id="CHEBI:58130"/>
    </cofactor>
</comment>
<gene>
    <name evidence="14" type="ORF">RIMI_LOCUS9335759</name>
</gene>
<dbReference type="EMBL" id="CAUEEQ010019275">
    <property type="protein sequence ID" value="CAJ0941749.1"/>
    <property type="molecule type" value="Genomic_DNA"/>
</dbReference>
<dbReference type="PANTHER" id="PTHR46516:SF1">
    <property type="entry name" value="TRNA-SPECIFIC ADENOSINE DEAMINASE 1"/>
    <property type="match status" value="1"/>
</dbReference>
<dbReference type="PROSITE" id="PS50141">
    <property type="entry name" value="A_DEAMIN_EDITASE"/>
    <property type="match status" value="1"/>
</dbReference>
<dbReference type="Pfam" id="PF02137">
    <property type="entry name" value="A_deamin"/>
    <property type="match status" value="1"/>
</dbReference>
<evidence type="ECO:0000256" key="5">
    <source>
        <dbReference type="ARBA" id="ARBA00037026"/>
    </source>
</evidence>
<comment type="similarity">
    <text evidence="7">Belongs to the ADAT1 family.</text>
</comment>
<feature type="non-terminal residue" evidence="14">
    <location>
        <position position="451"/>
    </location>
</feature>
<keyword evidence="2" id="KW-0479">Metal-binding</keyword>
<evidence type="ECO:0000256" key="8">
    <source>
        <dbReference type="ARBA" id="ARBA00038940"/>
    </source>
</evidence>
<proteinExistence type="inferred from homology"/>
<evidence type="ECO:0000259" key="13">
    <source>
        <dbReference type="PROSITE" id="PS50141"/>
    </source>
</evidence>
<keyword evidence="15" id="KW-1185">Reference proteome</keyword>
<name>A0ABN9LKD2_9NEOB</name>
<reference evidence="14" key="1">
    <citation type="submission" date="2023-07" db="EMBL/GenBank/DDBJ databases">
        <authorList>
            <person name="Stuckert A."/>
        </authorList>
    </citation>
    <scope>NUCLEOTIDE SEQUENCE</scope>
</reference>
<comment type="function">
    <text evidence="6">Specifically deaminates adenosine-37 to inosine in tRNA-Ala.</text>
</comment>
<evidence type="ECO:0000256" key="2">
    <source>
        <dbReference type="ARBA" id="ARBA00022723"/>
    </source>
</evidence>
<dbReference type="PANTHER" id="PTHR46516">
    <property type="entry name" value="TRNA-SPECIFIC ADENOSINE DEAMINASE 1"/>
    <property type="match status" value="1"/>
</dbReference>
<evidence type="ECO:0000313" key="14">
    <source>
        <dbReference type="EMBL" id="CAJ0941749.1"/>
    </source>
</evidence>
<dbReference type="EC" id="3.5.4.34" evidence="8"/>
<comment type="caution">
    <text evidence="14">The sequence shown here is derived from an EMBL/GenBank/DDBJ whole genome shotgun (WGS) entry which is preliminary data.</text>
</comment>
<organism evidence="14 15">
    <name type="scientific">Ranitomeya imitator</name>
    <name type="common">mimic poison frog</name>
    <dbReference type="NCBI Taxonomy" id="111125"/>
    <lineage>
        <taxon>Eukaryota</taxon>
        <taxon>Metazoa</taxon>
        <taxon>Chordata</taxon>
        <taxon>Craniata</taxon>
        <taxon>Vertebrata</taxon>
        <taxon>Euteleostomi</taxon>
        <taxon>Amphibia</taxon>
        <taxon>Batrachia</taxon>
        <taxon>Anura</taxon>
        <taxon>Neobatrachia</taxon>
        <taxon>Hyloidea</taxon>
        <taxon>Dendrobatidae</taxon>
        <taxon>Dendrobatinae</taxon>
        <taxon>Ranitomeya</taxon>
    </lineage>
</organism>
<dbReference type="SMART" id="SM00552">
    <property type="entry name" value="ADEAMc"/>
    <property type="match status" value="1"/>
</dbReference>
<dbReference type="InterPro" id="IPR002466">
    <property type="entry name" value="A_deamin"/>
</dbReference>
<evidence type="ECO:0000256" key="9">
    <source>
        <dbReference type="ARBA" id="ARBA00040502"/>
    </source>
</evidence>
<evidence type="ECO:0000256" key="7">
    <source>
        <dbReference type="ARBA" id="ARBA00038326"/>
    </source>
</evidence>
<keyword evidence="3" id="KW-0378">Hydrolase</keyword>
<protein>
    <recommendedName>
        <fullName evidence="9">tRNA-specific adenosine deaminase 1</fullName>
        <ecNumber evidence="8">3.5.4.34</ecNumber>
    </recommendedName>
    <alternativeName>
        <fullName evidence="10">tRNA-specific adenosine-37 deaminase</fullName>
    </alternativeName>
</protein>
<evidence type="ECO:0000256" key="10">
    <source>
        <dbReference type="ARBA" id="ARBA00041760"/>
    </source>
</evidence>
<evidence type="ECO:0000256" key="4">
    <source>
        <dbReference type="ARBA" id="ARBA00022833"/>
    </source>
</evidence>
<feature type="compositionally biased region" description="Basic and acidic residues" evidence="12">
    <location>
        <begin position="177"/>
        <end position="198"/>
    </location>
</feature>
<feature type="region of interest" description="Disordered" evidence="12">
    <location>
        <begin position="146"/>
        <end position="205"/>
    </location>
</feature>
<accession>A0ABN9LKD2</accession>
<sequence length="451" mass="50157">SDTADEIAALCYDHYRTKLPKQGQPDTSKEWTLMAAVIQVESVPGTKKVVAMGTGTKCIGQSKLRKTGDVLQDSHAEIIAKRSFQRYLLHQLSLALSGSQDCVLVPGSNPKRWALRPGVSFVFFTSHTPCGDASIIPMLPPEDQLCPTSAASSEATPITAGDKRKPAACDSPAAKRMRQDGSEQETGYKTEEKEKEDSADFTPEPIDVFRTGAKCVPREVQDKRNPGPDYHTVGVLRIKPGRGDRTISMSCSDKMARWNVLGLQGALLMHFLQQPIYLSSVVVVGKCSFSQQSMERALHSRCRDVWGLPDGYRAHQPQILQSQLQFQHGRDSLSKADGARKMVPCGAAISWCAVPHQPLDVTANGYRQGTTKKAIGAPQSRSRICKVEMFHTFRHLVENLAEEQIPATLRDLRTYCDYKEAAVCYQEAWRRLREQSFSSWIRASRAYLHFS</sequence>
<keyword evidence="1" id="KW-0819">tRNA processing</keyword>